<accession>A0A7U9KUN7</accession>
<dbReference type="AlphaFoldDB" id="A0A7U9KUN7"/>
<dbReference type="PROSITE" id="PS50043">
    <property type="entry name" value="HTH_LUXR_2"/>
    <property type="match status" value="1"/>
</dbReference>
<dbReference type="Gene3D" id="1.10.10.10">
    <property type="entry name" value="Winged helix-like DNA-binding domain superfamily/Winged helix DNA-binding domain"/>
    <property type="match status" value="2"/>
</dbReference>
<evidence type="ECO:0000313" key="4">
    <source>
        <dbReference type="Proteomes" id="UP000287830"/>
    </source>
</evidence>
<reference evidence="3 4" key="1">
    <citation type="submission" date="2018-11" db="EMBL/GenBank/DDBJ databases">
        <title>Whole genome sequence of Streptomyces chrestomyceticus NBRC 13444(T).</title>
        <authorList>
            <person name="Komaki H."/>
            <person name="Tamura T."/>
        </authorList>
    </citation>
    <scope>NUCLEOTIDE SEQUENCE [LARGE SCALE GENOMIC DNA]</scope>
    <source>
        <strain evidence="3 4">NBRC 13444</strain>
    </source>
</reference>
<keyword evidence="1 3" id="KW-0238">DNA-binding</keyword>
<dbReference type="EMBL" id="BHZC01000001">
    <property type="protein sequence ID" value="GCD35700.1"/>
    <property type="molecule type" value="Genomic_DNA"/>
</dbReference>
<proteinExistence type="predicted"/>
<comment type="caution">
    <text evidence="3">The sequence shown here is derived from an EMBL/GenBank/DDBJ whole genome shotgun (WGS) entry which is preliminary data.</text>
</comment>
<dbReference type="InterPro" id="IPR036388">
    <property type="entry name" value="WH-like_DNA-bd_sf"/>
</dbReference>
<evidence type="ECO:0000256" key="1">
    <source>
        <dbReference type="ARBA" id="ARBA00023125"/>
    </source>
</evidence>
<dbReference type="SUPFAM" id="SSF46894">
    <property type="entry name" value="C-terminal effector domain of the bipartite response regulators"/>
    <property type="match status" value="2"/>
</dbReference>
<name>A0A7U9KUN7_9ACTN</name>
<dbReference type="Pfam" id="PF00196">
    <property type="entry name" value="GerE"/>
    <property type="match status" value="1"/>
</dbReference>
<organism evidence="3 4">
    <name type="scientific">Streptomyces chrestomyceticus JCM 4735</name>
    <dbReference type="NCBI Taxonomy" id="1306181"/>
    <lineage>
        <taxon>Bacteria</taxon>
        <taxon>Bacillati</taxon>
        <taxon>Actinomycetota</taxon>
        <taxon>Actinomycetes</taxon>
        <taxon>Kitasatosporales</taxon>
        <taxon>Streptomycetaceae</taxon>
        <taxon>Streptomyces</taxon>
    </lineage>
</organism>
<feature type="domain" description="HTH luxR-type" evidence="2">
    <location>
        <begin position="4"/>
        <end position="70"/>
    </location>
</feature>
<dbReference type="GO" id="GO:0003677">
    <property type="term" value="F:DNA binding"/>
    <property type="evidence" value="ECO:0007669"/>
    <property type="project" value="UniProtKB-KW"/>
</dbReference>
<sequence>MTPPPVDPAHVTAREKQMLTLVAQGKSNKQIADVLCVAPTSVRTYLVMLRHKLGVRGHRATLARVAFRLRYVHPGTAEGEAPALTRDEQGLLRDVADGLTLNEIAAKNGESYDQAKVGVARLLSKLGADDRIEAMRICEQHGLLNEDADGCGPPHAARPEKAA</sequence>
<gene>
    <name evidence="3" type="ORF">OEIGOIKO_03446</name>
</gene>
<dbReference type="SMART" id="SM00421">
    <property type="entry name" value="HTH_LUXR"/>
    <property type="match status" value="2"/>
</dbReference>
<dbReference type="PANTHER" id="PTHR43214">
    <property type="entry name" value="TWO-COMPONENT RESPONSE REGULATOR"/>
    <property type="match status" value="1"/>
</dbReference>
<dbReference type="GO" id="GO:0006355">
    <property type="term" value="P:regulation of DNA-templated transcription"/>
    <property type="evidence" value="ECO:0007669"/>
    <property type="project" value="InterPro"/>
</dbReference>
<evidence type="ECO:0000259" key="2">
    <source>
        <dbReference type="PROSITE" id="PS50043"/>
    </source>
</evidence>
<dbReference type="InterPro" id="IPR000792">
    <property type="entry name" value="Tscrpt_reg_LuxR_C"/>
</dbReference>
<dbReference type="GeneID" id="95622357"/>
<dbReference type="OrthoDB" id="4456147at2"/>
<protein>
    <submittedName>
        <fullName evidence="3">DNA-binding response regulator</fullName>
    </submittedName>
</protein>
<evidence type="ECO:0000313" key="3">
    <source>
        <dbReference type="EMBL" id="GCD35700.1"/>
    </source>
</evidence>
<dbReference type="CDD" id="cd06170">
    <property type="entry name" value="LuxR_C_like"/>
    <property type="match status" value="1"/>
</dbReference>
<dbReference type="PRINTS" id="PR00038">
    <property type="entry name" value="HTHLUXR"/>
</dbReference>
<dbReference type="InterPro" id="IPR016032">
    <property type="entry name" value="Sig_transdc_resp-reg_C-effctor"/>
</dbReference>
<dbReference type="InterPro" id="IPR039420">
    <property type="entry name" value="WalR-like"/>
</dbReference>
<dbReference type="Proteomes" id="UP000287830">
    <property type="component" value="Unassembled WGS sequence"/>
</dbReference>
<dbReference type="RefSeq" id="WP_125045569.1">
    <property type="nucleotide sequence ID" value="NZ_BHZC01000001.1"/>
</dbReference>